<proteinExistence type="predicted"/>
<dbReference type="EMBL" id="CP000878">
    <property type="protein sequence ID" value="ABX08822.1"/>
    <property type="molecule type" value="Genomic_DNA"/>
</dbReference>
<evidence type="ECO:0000313" key="2">
    <source>
        <dbReference type="Proteomes" id="UP000000788"/>
    </source>
</evidence>
<sequence length="71" mass="8263">MLGNIPIAMIISEFCGGSINREKRKIYFQQRKLEMLSYYRDSLERRIAAINASIETLKIQIDRDTLNVPES</sequence>
<dbReference type="Proteomes" id="UP000000788">
    <property type="component" value="Chromosome"/>
</dbReference>
<reference evidence="1 2" key="1">
    <citation type="journal article" date="2007" name="PLoS Genet.">
        <title>Patterns and implications of gene gain and loss in the evolution of Prochlorococcus.</title>
        <authorList>
            <person name="Kettler G.C."/>
            <person name="Martiny A.C."/>
            <person name="Huang K."/>
            <person name="Zucker J."/>
            <person name="Coleman M.L."/>
            <person name="Rodrigue S."/>
            <person name="Chen F."/>
            <person name="Lapidus A."/>
            <person name="Ferriera S."/>
            <person name="Johnson J."/>
            <person name="Steglich C."/>
            <person name="Church G.M."/>
            <person name="Richardson P."/>
            <person name="Chisholm S.W."/>
        </authorList>
    </citation>
    <scope>NUCLEOTIDE SEQUENCE [LARGE SCALE GENOMIC DNA]</scope>
    <source>
        <strain evidence="2">MIT 9211</strain>
    </source>
</reference>
<dbReference type="HOGENOM" id="CLU_2736808_0_0_3"/>
<protein>
    <submittedName>
        <fullName evidence="1">Uncharacterized protein</fullName>
    </submittedName>
</protein>
<gene>
    <name evidence="1" type="ordered locus">P9211_08911</name>
</gene>
<dbReference type="KEGG" id="pmj:P9211_08911"/>
<keyword evidence="2" id="KW-1185">Reference proteome</keyword>
<organism evidence="1 2">
    <name type="scientific">Prochlorococcus marinus (strain MIT 9211)</name>
    <dbReference type="NCBI Taxonomy" id="93059"/>
    <lineage>
        <taxon>Bacteria</taxon>
        <taxon>Bacillati</taxon>
        <taxon>Cyanobacteriota</taxon>
        <taxon>Cyanophyceae</taxon>
        <taxon>Synechococcales</taxon>
        <taxon>Prochlorococcaceae</taxon>
        <taxon>Prochlorococcus</taxon>
    </lineage>
</organism>
<evidence type="ECO:0000313" key="1">
    <source>
        <dbReference type="EMBL" id="ABX08822.1"/>
    </source>
</evidence>
<dbReference type="AlphaFoldDB" id="A9BAG0"/>
<name>A9BAG0_PROM4</name>
<dbReference type="eggNOG" id="ENOG5033FNN">
    <property type="taxonomic scope" value="Bacteria"/>
</dbReference>
<accession>A9BAG0</accession>